<dbReference type="AlphaFoldDB" id="A0AAV0AVG6"/>
<evidence type="ECO:0000313" key="2">
    <source>
        <dbReference type="EMBL" id="CAH7673674.1"/>
    </source>
</evidence>
<feature type="compositionally biased region" description="Gly residues" evidence="1">
    <location>
        <begin position="67"/>
        <end position="82"/>
    </location>
</feature>
<feature type="compositionally biased region" description="Polar residues" evidence="1">
    <location>
        <begin position="182"/>
        <end position="210"/>
    </location>
</feature>
<sequence>MGNQAQVRGGSFSGGSDSKSKDISSNGGGQGAGGNRGNGRGGKGGGSKGSGGGGGRGGVSKISGTSGTVGGKRGGGAGGDASRGGRVTARHNSQIPSVKVCEITTVIHTLEGNLPSMPTSSLMKLQGTSFQGSPLTNQLLPENVNMMLGQIEGLKLTVKTTHSKVMTTYNPPNGRAPNNNNLKQNSTTHQKPQESKGQNVPKQITQTKRVSTGGLRKKVQTK</sequence>
<evidence type="ECO:0000256" key="1">
    <source>
        <dbReference type="SAM" id="MobiDB-lite"/>
    </source>
</evidence>
<proteinExistence type="predicted"/>
<evidence type="ECO:0000313" key="3">
    <source>
        <dbReference type="Proteomes" id="UP001153365"/>
    </source>
</evidence>
<dbReference type="EMBL" id="CALTRL010001771">
    <property type="protein sequence ID" value="CAH7673674.1"/>
    <property type="molecule type" value="Genomic_DNA"/>
</dbReference>
<protein>
    <submittedName>
        <fullName evidence="2">Expressed protein</fullName>
    </submittedName>
</protein>
<feature type="compositionally biased region" description="Gly residues" evidence="1">
    <location>
        <begin position="26"/>
        <end position="58"/>
    </location>
</feature>
<dbReference type="Proteomes" id="UP001153365">
    <property type="component" value="Unassembled WGS sequence"/>
</dbReference>
<keyword evidence="3" id="KW-1185">Reference proteome</keyword>
<feature type="region of interest" description="Disordered" evidence="1">
    <location>
        <begin position="166"/>
        <end position="222"/>
    </location>
</feature>
<comment type="caution">
    <text evidence="2">The sequence shown here is derived from an EMBL/GenBank/DDBJ whole genome shotgun (WGS) entry which is preliminary data.</text>
</comment>
<feature type="compositionally biased region" description="Low complexity" evidence="1">
    <location>
        <begin position="170"/>
        <end position="181"/>
    </location>
</feature>
<feature type="region of interest" description="Disordered" evidence="1">
    <location>
        <begin position="1"/>
        <end position="93"/>
    </location>
</feature>
<accession>A0AAV0AVG6</accession>
<reference evidence="2" key="1">
    <citation type="submission" date="2022-06" db="EMBL/GenBank/DDBJ databases">
        <authorList>
            <consortium name="SYNGENTA / RWTH Aachen University"/>
        </authorList>
    </citation>
    <scope>NUCLEOTIDE SEQUENCE</scope>
</reference>
<gene>
    <name evidence="2" type="ORF">PPACK8108_LOCUS8559</name>
</gene>
<organism evidence="2 3">
    <name type="scientific">Phakopsora pachyrhizi</name>
    <name type="common">Asian soybean rust disease fungus</name>
    <dbReference type="NCBI Taxonomy" id="170000"/>
    <lineage>
        <taxon>Eukaryota</taxon>
        <taxon>Fungi</taxon>
        <taxon>Dikarya</taxon>
        <taxon>Basidiomycota</taxon>
        <taxon>Pucciniomycotina</taxon>
        <taxon>Pucciniomycetes</taxon>
        <taxon>Pucciniales</taxon>
        <taxon>Phakopsoraceae</taxon>
        <taxon>Phakopsora</taxon>
    </lineage>
</organism>
<name>A0AAV0AVG6_PHAPC</name>